<name>A0ABQ2IQ26_9PSEU</name>
<dbReference type="EMBL" id="BMNC01000019">
    <property type="protein sequence ID" value="GGN23802.1"/>
    <property type="molecule type" value="Genomic_DNA"/>
</dbReference>
<evidence type="ECO:0000313" key="1">
    <source>
        <dbReference type="EMBL" id="GGN23802.1"/>
    </source>
</evidence>
<reference evidence="2" key="1">
    <citation type="journal article" date="2019" name="Int. J. Syst. Evol. Microbiol.">
        <title>The Global Catalogue of Microorganisms (GCM) 10K type strain sequencing project: providing services to taxonomists for standard genome sequencing and annotation.</title>
        <authorList>
            <consortium name="The Broad Institute Genomics Platform"/>
            <consortium name="The Broad Institute Genome Sequencing Center for Infectious Disease"/>
            <person name="Wu L."/>
            <person name="Ma J."/>
        </authorList>
    </citation>
    <scope>NUCLEOTIDE SEQUENCE [LARGE SCALE GENOMIC DNA]</scope>
    <source>
        <strain evidence="2">CGMCC 4.7319</strain>
    </source>
</reference>
<evidence type="ECO:0000313" key="2">
    <source>
        <dbReference type="Proteomes" id="UP000597656"/>
    </source>
</evidence>
<keyword evidence="2" id="KW-1185">Reference proteome</keyword>
<proteinExistence type="predicted"/>
<organism evidence="1 2">
    <name type="scientific">Lentzea pudingi</name>
    <dbReference type="NCBI Taxonomy" id="1789439"/>
    <lineage>
        <taxon>Bacteria</taxon>
        <taxon>Bacillati</taxon>
        <taxon>Actinomycetota</taxon>
        <taxon>Actinomycetes</taxon>
        <taxon>Pseudonocardiales</taxon>
        <taxon>Pseudonocardiaceae</taxon>
        <taxon>Lentzea</taxon>
    </lineage>
</organism>
<protein>
    <submittedName>
        <fullName evidence="1">Uncharacterized protein</fullName>
    </submittedName>
</protein>
<comment type="caution">
    <text evidence="1">The sequence shown here is derived from an EMBL/GenBank/DDBJ whole genome shotgun (WGS) entry which is preliminary data.</text>
</comment>
<dbReference type="Proteomes" id="UP000597656">
    <property type="component" value="Unassembled WGS sequence"/>
</dbReference>
<gene>
    <name evidence="1" type="ORF">GCM10011609_76830</name>
</gene>
<sequence>MSTSHDAITSIPTRQDLSDVAALRKQEGLGEDAVILIAPFHVDPPMRMPDDTCALLVVAVDVTIDAEPQLFAGDWLPEMRPADKADGDLVLQLTQHHRDEAAVDVEMLLACHGRWTRAGIWSGLSVEWPQVIASTAHTVMGLHTDSVEAAVPSDTVCA</sequence>
<accession>A0ABQ2IQ26</accession>